<evidence type="ECO:0000313" key="1">
    <source>
        <dbReference type="EMBL" id="TFW40238.1"/>
    </source>
</evidence>
<comment type="caution">
    <text evidence="1">The sequence shown here is derived from an EMBL/GenBank/DDBJ whole genome shotgun (WGS) entry which is preliminary data.</text>
</comment>
<dbReference type="EMBL" id="SPVI01000025">
    <property type="protein sequence ID" value="TFW40238.1"/>
    <property type="molecule type" value="Genomic_DNA"/>
</dbReference>
<sequence>MKTFEGQRKFQAPVADDFSRAMLAIEHMASDDGRPPKHTGLISSLTAWWRR</sequence>
<reference evidence="1 2" key="1">
    <citation type="submission" date="2019-03" db="EMBL/GenBank/DDBJ databases">
        <title>Biocontrol and xenobiotic degradation properties of endophytic Pseudomonas fluorescens strain BRZ63.</title>
        <authorList>
            <person name="Chlebek D.A."/>
            <person name="Pinski A."/>
            <person name="Zur J.P."/>
            <person name="Michalska J."/>
            <person name="Hupert-Kocurek K.T."/>
        </authorList>
    </citation>
    <scope>NUCLEOTIDE SEQUENCE [LARGE SCALE GENOMIC DNA]</scope>
    <source>
        <strain evidence="1 2">BRZ63</strain>
    </source>
</reference>
<organism evidence="1 2">
    <name type="scientific">Pseudomonas fluorescens</name>
    <dbReference type="NCBI Taxonomy" id="294"/>
    <lineage>
        <taxon>Bacteria</taxon>
        <taxon>Pseudomonadati</taxon>
        <taxon>Pseudomonadota</taxon>
        <taxon>Gammaproteobacteria</taxon>
        <taxon>Pseudomonadales</taxon>
        <taxon>Pseudomonadaceae</taxon>
        <taxon>Pseudomonas</taxon>
    </lineage>
</organism>
<dbReference type="AlphaFoldDB" id="A0A4Y9T892"/>
<accession>A0A4Y9T892</accession>
<protein>
    <submittedName>
        <fullName evidence="1">Type III secretion effector protein</fullName>
    </submittedName>
</protein>
<evidence type="ECO:0000313" key="2">
    <source>
        <dbReference type="Proteomes" id="UP000297322"/>
    </source>
</evidence>
<dbReference type="Proteomes" id="UP000297322">
    <property type="component" value="Unassembled WGS sequence"/>
</dbReference>
<name>A0A4Y9T892_PSEFL</name>
<proteinExistence type="predicted"/>
<gene>
    <name evidence="1" type="ORF">E4T65_27370</name>
</gene>